<evidence type="ECO:0000313" key="3">
    <source>
        <dbReference type="Proteomes" id="UP000073492"/>
    </source>
</evidence>
<protein>
    <recommendedName>
        <fullName evidence="4">Major facilitator superfamily (MFS) profile domain-containing protein</fullName>
    </recommendedName>
</protein>
<reference evidence="2 3" key="1">
    <citation type="submission" date="2015-07" db="EMBL/GenBank/DDBJ databases">
        <title>Comparative genomics of the Sigatoka disease complex on banana suggests a link between parallel evolutionary changes in Pseudocercospora fijiensis and Pseudocercospora eumusae and increased virulence on the banana host.</title>
        <authorList>
            <person name="Chang T.-C."/>
            <person name="Salvucci A."/>
            <person name="Crous P.W."/>
            <person name="Stergiopoulos I."/>
        </authorList>
    </citation>
    <scope>NUCLEOTIDE SEQUENCE [LARGE SCALE GENOMIC DNA]</scope>
    <source>
        <strain evidence="2 3">CBS 116634</strain>
    </source>
</reference>
<evidence type="ECO:0008006" key="4">
    <source>
        <dbReference type="Google" id="ProtNLM"/>
    </source>
</evidence>
<evidence type="ECO:0000256" key="1">
    <source>
        <dbReference type="SAM" id="Phobius"/>
    </source>
</evidence>
<accession>A0A139H920</accession>
<feature type="transmembrane region" description="Helical" evidence="1">
    <location>
        <begin position="112"/>
        <end position="131"/>
    </location>
</feature>
<dbReference type="AlphaFoldDB" id="A0A139H920"/>
<dbReference type="EMBL" id="LFZO01000730">
    <property type="protein sequence ID" value="KXS98940.1"/>
    <property type="molecule type" value="Genomic_DNA"/>
</dbReference>
<gene>
    <name evidence="2" type="ORF">AC579_6738</name>
</gene>
<keyword evidence="3" id="KW-1185">Reference proteome</keyword>
<sequence>MLAADQASFNMALKQRPTGKAADAVRTLRIYGELSVISDYCYILFTSMSEEKQVCPSKETSQDQPVQDTIQRRTVVLSLCLFQFLSALDITNIATALPTITRTLGALQALRIMWVFYTCVCAAMVFMASFVKSKNVQR</sequence>
<keyword evidence="1" id="KW-0812">Transmembrane</keyword>
<dbReference type="OrthoDB" id="10021397at2759"/>
<comment type="caution">
    <text evidence="2">The sequence shown here is derived from an EMBL/GenBank/DDBJ whole genome shotgun (WGS) entry which is preliminary data.</text>
</comment>
<evidence type="ECO:0000313" key="2">
    <source>
        <dbReference type="EMBL" id="KXS98940.1"/>
    </source>
</evidence>
<name>A0A139H920_9PEZI</name>
<feature type="transmembrane region" description="Helical" evidence="1">
    <location>
        <begin position="75"/>
        <end position="100"/>
    </location>
</feature>
<keyword evidence="1" id="KW-1133">Transmembrane helix</keyword>
<dbReference type="SUPFAM" id="SSF103473">
    <property type="entry name" value="MFS general substrate transporter"/>
    <property type="match status" value="1"/>
</dbReference>
<proteinExistence type="predicted"/>
<dbReference type="Proteomes" id="UP000073492">
    <property type="component" value="Unassembled WGS sequence"/>
</dbReference>
<keyword evidence="1" id="KW-0472">Membrane</keyword>
<dbReference type="InterPro" id="IPR036259">
    <property type="entry name" value="MFS_trans_sf"/>
</dbReference>
<organism evidence="2 3">
    <name type="scientific">Pseudocercospora musae</name>
    <dbReference type="NCBI Taxonomy" id="113226"/>
    <lineage>
        <taxon>Eukaryota</taxon>
        <taxon>Fungi</taxon>
        <taxon>Dikarya</taxon>
        <taxon>Ascomycota</taxon>
        <taxon>Pezizomycotina</taxon>
        <taxon>Dothideomycetes</taxon>
        <taxon>Dothideomycetidae</taxon>
        <taxon>Mycosphaerellales</taxon>
        <taxon>Mycosphaerellaceae</taxon>
        <taxon>Pseudocercospora</taxon>
    </lineage>
</organism>